<name>A0A401TKV3_CHIPU</name>
<reference evidence="1 2" key="1">
    <citation type="journal article" date="2018" name="Nat. Ecol. Evol.">
        <title>Shark genomes provide insights into elasmobranch evolution and the origin of vertebrates.</title>
        <authorList>
            <person name="Hara Y"/>
            <person name="Yamaguchi K"/>
            <person name="Onimaru K"/>
            <person name="Kadota M"/>
            <person name="Koyanagi M"/>
            <person name="Keeley SD"/>
            <person name="Tatsumi K"/>
            <person name="Tanaka K"/>
            <person name="Motone F"/>
            <person name="Kageyama Y"/>
            <person name="Nozu R"/>
            <person name="Adachi N"/>
            <person name="Nishimura O"/>
            <person name="Nakagawa R"/>
            <person name="Tanegashima C"/>
            <person name="Kiyatake I"/>
            <person name="Matsumoto R"/>
            <person name="Murakumo K"/>
            <person name="Nishida K"/>
            <person name="Terakita A"/>
            <person name="Kuratani S"/>
            <person name="Sato K"/>
            <person name="Hyodo S Kuraku.S."/>
        </authorList>
    </citation>
    <scope>NUCLEOTIDE SEQUENCE [LARGE SCALE GENOMIC DNA]</scope>
</reference>
<comment type="caution">
    <text evidence="1">The sequence shown here is derived from an EMBL/GenBank/DDBJ whole genome shotgun (WGS) entry which is preliminary data.</text>
</comment>
<sequence>MLPVRWRYVVRVRYCTVVGLSDRDGYCTVGGMSGRDVTVQWVVCRTVMVTEQREVYRAVKVTVLWE</sequence>
<dbReference type="EMBL" id="BEZZ01091060">
    <property type="protein sequence ID" value="GCC43246.1"/>
    <property type="molecule type" value="Genomic_DNA"/>
</dbReference>
<feature type="non-terminal residue" evidence="1">
    <location>
        <position position="66"/>
    </location>
</feature>
<dbReference type="Proteomes" id="UP000287033">
    <property type="component" value="Unassembled WGS sequence"/>
</dbReference>
<accession>A0A401TKV3</accession>
<evidence type="ECO:0000313" key="2">
    <source>
        <dbReference type="Proteomes" id="UP000287033"/>
    </source>
</evidence>
<gene>
    <name evidence="1" type="ORF">chiPu_0026944</name>
</gene>
<keyword evidence="2" id="KW-1185">Reference proteome</keyword>
<evidence type="ECO:0000313" key="1">
    <source>
        <dbReference type="EMBL" id="GCC43246.1"/>
    </source>
</evidence>
<organism evidence="1 2">
    <name type="scientific">Chiloscyllium punctatum</name>
    <name type="common">Brownbanded bambooshark</name>
    <name type="synonym">Hemiscyllium punctatum</name>
    <dbReference type="NCBI Taxonomy" id="137246"/>
    <lineage>
        <taxon>Eukaryota</taxon>
        <taxon>Metazoa</taxon>
        <taxon>Chordata</taxon>
        <taxon>Craniata</taxon>
        <taxon>Vertebrata</taxon>
        <taxon>Chondrichthyes</taxon>
        <taxon>Elasmobranchii</taxon>
        <taxon>Galeomorphii</taxon>
        <taxon>Galeoidea</taxon>
        <taxon>Orectolobiformes</taxon>
        <taxon>Hemiscylliidae</taxon>
        <taxon>Chiloscyllium</taxon>
    </lineage>
</organism>
<protein>
    <submittedName>
        <fullName evidence="1">Uncharacterized protein</fullName>
    </submittedName>
</protein>
<dbReference type="AlphaFoldDB" id="A0A401TKV3"/>
<proteinExistence type="predicted"/>